<dbReference type="Proteomes" id="UP000494106">
    <property type="component" value="Unassembled WGS sequence"/>
</dbReference>
<dbReference type="PROSITE" id="PS50240">
    <property type="entry name" value="TRYPSIN_DOM"/>
    <property type="match status" value="1"/>
</dbReference>
<dbReference type="PANTHER" id="PTHR24258">
    <property type="entry name" value="SERINE PROTEASE-RELATED"/>
    <property type="match status" value="1"/>
</dbReference>
<dbReference type="GO" id="GO:0006508">
    <property type="term" value="P:proteolysis"/>
    <property type="evidence" value="ECO:0007669"/>
    <property type="project" value="InterPro"/>
</dbReference>
<proteinExistence type="predicted"/>
<dbReference type="SUPFAM" id="SSF50494">
    <property type="entry name" value="Trypsin-like serine proteases"/>
    <property type="match status" value="1"/>
</dbReference>
<dbReference type="EMBL" id="CADEBC010000503">
    <property type="protein sequence ID" value="CAB3240026.1"/>
    <property type="molecule type" value="Genomic_DNA"/>
</dbReference>
<keyword evidence="5" id="KW-0325">Glycoprotein</keyword>
<feature type="chain" id="PRO_5035859916" description="Peptidase S1 domain-containing protein" evidence="6">
    <location>
        <begin position="18"/>
        <end position="410"/>
    </location>
</feature>
<accession>A0A8S1A6N9</accession>
<feature type="domain" description="Peptidase S1" evidence="7">
    <location>
        <begin position="263"/>
        <end position="408"/>
    </location>
</feature>
<dbReference type="OrthoDB" id="6656697at2759"/>
<dbReference type="GO" id="GO:0004252">
    <property type="term" value="F:serine-type endopeptidase activity"/>
    <property type="evidence" value="ECO:0007669"/>
    <property type="project" value="InterPro"/>
</dbReference>
<evidence type="ECO:0000313" key="8">
    <source>
        <dbReference type="EMBL" id="CAB3240026.1"/>
    </source>
</evidence>
<evidence type="ECO:0000256" key="4">
    <source>
        <dbReference type="ARBA" id="ARBA00023157"/>
    </source>
</evidence>
<keyword evidence="4" id="KW-1015">Disulfide bond</keyword>
<dbReference type="InterPro" id="IPR001254">
    <property type="entry name" value="Trypsin_dom"/>
</dbReference>
<comment type="caution">
    <text evidence="8">The sequence shown here is derived from an EMBL/GenBank/DDBJ whole genome shotgun (WGS) entry which is preliminary data.</text>
</comment>
<reference evidence="8 9" key="1">
    <citation type="submission" date="2020-04" db="EMBL/GenBank/DDBJ databases">
        <authorList>
            <person name="Wallbank WR R."/>
            <person name="Pardo Diaz C."/>
            <person name="Kozak K."/>
            <person name="Martin S."/>
            <person name="Jiggins C."/>
            <person name="Moest M."/>
            <person name="Warren A I."/>
            <person name="Byers J.R.P. K."/>
            <person name="Montejo-Kovacevich G."/>
            <person name="Yen C E."/>
        </authorList>
    </citation>
    <scope>NUCLEOTIDE SEQUENCE [LARGE SCALE GENOMIC DNA]</scope>
</reference>
<keyword evidence="2" id="KW-0964">Secreted</keyword>
<protein>
    <recommendedName>
        <fullName evidence="7">Peptidase S1 domain-containing protein</fullName>
    </recommendedName>
</protein>
<evidence type="ECO:0000256" key="3">
    <source>
        <dbReference type="ARBA" id="ARBA00022729"/>
    </source>
</evidence>
<dbReference type="AlphaFoldDB" id="A0A8S1A6N9"/>
<sequence length="410" mass="43527">MCLWVLTACLGLLPGNPSPAVVVPGQPSPFVVPSPELITIVTTSPPSFPPPTLPTLPPTILTLPPTTIIPAPTTTAVPPAILNPALSGTIIPLVICSNSEIVCVVNPHDLSGKTGPYRTQVGTTLTPAAVINPPPIDGYSAQMPSFDTAVKFPRFRRNADLNFFKRVKYSWKNVQEVDREHRIKKRQFCGCVPIGTCSVNENDVIIGTPGVECLADQDYCCGNTVDIATKVPCGVIKTVRSSPRTTGTGQASDGKNPWQGVLLTQTDYVSGTVLIDEFNVLTVAHKVLQYMCVVAGVGHQVFGPKGTIQTTIKMVDVPIVDPARCQKLLRATRGSYFTLDTSSFICAGGETSKDVCTGDGGSGLVCQVDEKWILVGLVSWGIGCGSPNVPGVYVNVASYLPWINQQIAAS</sequence>
<evidence type="ECO:0000256" key="2">
    <source>
        <dbReference type="ARBA" id="ARBA00022525"/>
    </source>
</evidence>
<evidence type="ECO:0000256" key="6">
    <source>
        <dbReference type="SAM" id="SignalP"/>
    </source>
</evidence>
<dbReference type="Gene3D" id="2.40.10.10">
    <property type="entry name" value="Trypsin-like serine proteases"/>
    <property type="match status" value="1"/>
</dbReference>
<comment type="subcellular location">
    <subcellularLocation>
        <location evidence="1">Secreted</location>
    </subcellularLocation>
</comment>
<dbReference type="CDD" id="cd00190">
    <property type="entry name" value="Tryp_SPc"/>
    <property type="match status" value="1"/>
</dbReference>
<dbReference type="InterPro" id="IPR009003">
    <property type="entry name" value="Peptidase_S1_PA"/>
</dbReference>
<evidence type="ECO:0000256" key="5">
    <source>
        <dbReference type="ARBA" id="ARBA00023180"/>
    </source>
</evidence>
<dbReference type="FunFam" id="2.40.10.10:FF:000054">
    <property type="entry name" value="Complement C1r subcomponent"/>
    <property type="match status" value="1"/>
</dbReference>
<feature type="signal peptide" evidence="6">
    <location>
        <begin position="1"/>
        <end position="17"/>
    </location>
</feature>
<name>A0A8S1A6N9_ARCPL</name>
<organism evidence="8 9">
    <name type="scientific">Arctia plantaginis</name>
    <name type="common">Wood tiger moth</name>
    <name type="synonym">Phalaena plantaginis</name>
    <dbReference type="NCBI Taxonomy" id="874455"/>
    <lineage>
        <taxon>Eukaryota</taxon>
        <taxon>Metazoa</taxon>
        <taxon>Ecdysozoa</taxon>
        <taxon>Arthropoda</taxon>
        <taxon>Hexapoda</taxon>
        <taxon>Insecta</taxon>
        <taxon>Pterygota</taxon>
        <taxon>Neoptera</taxon>
        <taxon>Endopterygota</taxon>
        <taxon>Lepidoptera</taxon>
        <taxon>Glossata</taxon>
        <taxon>Ditrysia</taxon>
        <taxon>Noctuoidea</taxon>
        <taxon>Erebidae</taxon>
        <taxon>Arctiinae</taxon>
        <taxon>Arctia</taxon>
    </lineage>
</organism>
<evidence type="ECO:0000256" key="1">
    <source>
        <dbReference type="ARBA" id="ARBA00004613"/>
    </source>
</evidence>
<dbReference type="SMART" id="SM00020">
    <property type="entry name" value="Tryp_SPc"/>
    <property type="match status" value="1"/>
</dbReference>
<dbReference type="GO" id="GO:0005576">
    <property type="term" value="C:extracellular region"/>
    <property type="evidence" value="ECO:0007669"/>
    <property type="project" value="UniProtKB-SubCell"/>
</dbReference>
<keyword evidence="9" id="KW-1185">Reference proteome</keyword>
<dbReference type="PANTHER" id="PTHR24258:SF129">
    <property type="entry name" value="LP15124P-RELATED"/>
    <property type="match status" value="1"/>
</dbReference>
<gene>
    <name evidence="8" type="ORF">APLA_LOCUS8182</name>
</gene>
<evidence type="ECO:0000259" key="7">
    <source>
        <dbReference type="PROSITE" id="PS50240"/>
    </source>
</evidence>
<keyword evidence="3 6" id="KW-0732">Signal</keyword>
<dbReference type="Pfam" id="PF00089">
    <property type="entry name" value="Trypsin"/>
    <property type="match status" value="1"/>
</dbReference>
<evidence type="ECO:0000313" key="9">
    <source>
        <dbReference type="Proteomes" id="UP000494106"/>
    </source>
</evidence>
<dbReference type="InterPro" id="IPR043504">
    <property type="entry name" value="Peptidase_S1_PA_chymotrypsin"/>
</dbReference>